<dbReference type="WBParaSite" id="Pan_g1626.t1">
    <property type="protein sequence ID" value="Pan_g1626.t1"/>
    <property type="gene ID" value="Pan_g1626"/>
</dbReference>
<evidence type="ECO:0000313" key="3">
    <source>
        <dbReference type="WBParaSite" id="Pan_g1626.t1"/>
    </source>
</evidence>
<accession>A0A7E4V3W9</accession>
<dbReference type="Proteomes" id="UP000492821">
    <property type="component" value="Unassembled WGS sequence"/>
</dbReference>
<name>A0A7E4V3W9_PANRE</name>
<reference evidence="3" key="2">
    <citation type="submission" date="2020-10" db="UniProtKB">
        <authorList>
            <consortium name="WormBaseParasite"/>
        </authorList>
    </citation>
    <scope>IDENTIFICATION</scope>
</reference>
<reference evidence="2" key="1">
    <citation type="journal article" date="2013" name="Genetics">
        <title>The draft genome and transcriptome of Panagrellus redivivus are shaped by the harsh demands of a free-living lifestyle.</title>
        <authorList>
            <person name="Srinivasan J."/>
            <person name="Dillman A.R."/>
            <person name="Macchietto M.G."/>
            <person name="Heikkinen L."/>
            <person name="Lakso M."/>
            <person name="Fracchia K.M."/>
            <person name="Antoshechkin I."/>
            <person name="Mortazavi A."/>
            <person name="Wong G."/>
            <person name="Sternberg P.W."/>
        </authorList>
    </citation>
    <scope>NUCLEOTIDE SEQUENCE [LARGE SCALE GENOMIC DNA]</scope>
    <source>
        <strain evidence="2">MT8872</strain>
    </source>
</reference>
<keyword evidence="2" id="KW-1185">Reference proteome</keyword>
<organism evidence="2 3">
    <name type="scientific">Panagrellus redivivus</name>
    <name type="common">Microworm</name>
    <dbReference type="NCBI Taxonomy" id="6233"/>
    <lineage>
        <taxon>Eukaryota</taxon>
        <taxon>Metazoa</taxon>
        <taxon>Ecdysozoa</taxon>
        <taxon>Nematoda</taxon>
        <taxon>Chromadorea</taxon>
        <taxon>Rhabditida</taxon>
        <taxon>Tylenchina</taxon>
        <taxon>Panagrolaimomorpha</taxon>
        <taxon>Panagrolaimoidea</taxon>
        <taxon>Panagrolaimidae</taxon>
        <taxon>Panagrellus</taxon>
    </lineage>
</organism>
<protein>
    <submittedName>
        <fullName evidence="3">Chondroitin proteoglycan 4 domain-containing protein</fullName>
    </submittedName>
</protein>
<feature type="chain" id="PRO_5029016564" evidence="1">
    <location>
        <begin position="21"/>
        <end position="262"/>
    </location>
</feature>
<proteinExistence type="predicted"/>
<feature type="signal peptide" evidence="1">
    <location>
        <begin position="1"/>
        <end position="20"/>
    </location>
</feature>
<dbReference type="AlphaFoldDB" id="A0A7E4V3W9"/>
<evidence type="ECO:0000313" key="2">
    <source>
        <dbReference type="Proteomes" id="UP000492821"/>
    </source>
</evidence>
<keyword evidence="1" id="KW-0732">Signal</keyword>
<evidence type="ECO:0000256" key="1">
    <source>
        <dbReference type="SAM" id="SignalP"/>
    </source>
</evidence>
<sequence length="262" mass="30134">MINHKLLVVVISVAVFTILSVDFYQQTGFDVTEDSPPDQPKVAVNEDATRELHEIPFDKLICFWKVNLLSKAYSHMPNVDEAEFNQFCKNVTEIFDCFLEANFNEHFNHRALFGFVDAFYNCFLPYFQAVNNFCKLTFENAMDAQTCYKAAMKHYSGSPEQSECRETCCHDPSTFDASKPTLCGPENYDFYRKMRRCENLVLDQTLKDNDCMKVCVAKSGIRYAKNFCKAEAVHVLESFGAAIEKKFLTDQCFKKCPDDDES</sequence>